<dbReference type="AlphaFoldDB" id="M2TZV5"/>
<dbReference type="PANTHER" id="PTHR42923:SF26">
    <property type="entry name" value="FMN REDUCTASE LOT6, PUTATIVE (AFU_ORTHOLOGUE AFUA_7G06600)-RELATED"/>
    <property type="match status" value="1"/>
</dbReference>
<dbReference type="EMBL" id="KB445576">
    <property type="protein sequence ID" value="EMD91804.1"/>
    <property type="molecule type" value="Genomic_DNA"/>
</dbReference>
<keyword evidence="4" id="KW-1185">Reference proteome</keyword>
<dbReference type="InterPro" id="IPR036188">
    <property type="entry name" value="FAD/NAD-bd_sf"/>
</dbReference>
<dbReference type="GO" id="GO:0016491">
    <property type="term" value="F:oxidoreductase activity"/>
    <property type="evidence" value="ECO:0007669"/>
    <property type="project" value="InterPro"/>
</dbReference>
<dbReference type="STRING" id="701091.M2TZV5"/>
<accession>M2TZV5</accession>
<organism evidence="3 4">
    <name type="scientific">Cochliobolus heterostrophus (strain C5 / ATCC 48332 / race O)</name>
    <name type="common">Southern corn leaf blight fungus</name>
    <name type="synonym">Bipolaris maydis</name>
    <dbReference type="NCBI Taxonomy" id="701091"/>
    <lineage>
        <taxon>Eukaryota</taxon>
        <taxon>Fungi</taxon>
        <taxon>Dikarya</taxon>
        <taxon>Ascomycota</taxon>
        <taxon>Pezizomycotina</taxon>
        <taxon>Dothideomycetes</taxon>
        <taxon>Pleosporomycetidae</taxon>
        <taxon>Pleosporales</taxon>
        <taxon>Pleosporineae</taxon>
        <taxon>Pleosporaceae</taxon>
        <taxon>Bipolaris</taxon>
    </lineage>
</organism>
<dbReference type="eggNOG" id="ENOG502R1TU">
    <property type="taxonomic scope" value="Eukaryota"/>
</dbReference>
<dbReference type="InterPro" id="IPR002937">
    <property type="entry name" value="Amino_oxidase"/>
</dbReference>
<reference evidence="4" key="2">
    <citation type="journal article" date="2013" name="PLoS Genet.">
        <title>Comparative genome structure, secondary metabolite, and effector coding capacity across Cochliobolus pathogens.</title>
        <authorList>
            <person name="Condon B.J."/>
            <person name="Leng Y."/>
            <person name="Wu D."/>
            <person name="Bushley K.E."/>
            <person name="Ohm R.A."/>
            <person name="Otillar R."/>
            <person name="Martin J."/>
            <person name="Schackwitz W."/>
            <person name="Grimwood J."/>
            <person name="MohdZainudin N."/>
            <person name="Xue C."/>
            <person name="Wang R."/>
            <person name="Manning V.A."/>
            <person name="Dhillon B."/>
            <person name="Tu Z.J."/>
            <person name="Steffenson B.J."/>
            <person name="Salamov A."/>
            <person name="Sun H."/>
            <person name="Lowry S."/>
            <person name="LaButti K."/>
            <person name="Han J."/>
            <person name="Copeland A."/>
            <person name="Lindquist E."/>
            <person name="Barry K."/>
            <person name="Schmutz J."/>
            <person name="Baker S.E."/>
            <person name="Ciuffetti L.M."/>
            <person name="Grigoriev I.V."/>
            <person name="Zhong S."/>
            <person name="Turgeon B.G."/>
        </authorList>
    </citation>
    <scope>NUCLEOTIDE SEQUENCE [LARGE SCALE GENOMIC DNA]</scope>
    <source>
        <strain evidence="4">C5 / ATCC 48332 / race O</strain>
    </source>
</reference>
<evidence type="ECO:0000259" key="2">
    <source>
        <dbReference type="Pfam" id="PF01593"/>
    </source>
</evidence>
<sequence length="475" mass="51737">MRSFIPVAAAAVVTFSFANAAPSPQKLEDSYYSPDQVINTDVVIIGAGAAGCYSAIQLKDAGKKVVVIESKDRAGGHTETFLDPETKLPIDIGVKLYHDEPLVHQWFARFNLSTSPITLPSANGQNVDFRTGRILQGLPSVNQAALGAAIQRYAAVISQWPQLDAGFYLPDPVPEDLLLPFGQFAQKYNITDAVQTIYVLTSAFGDFAELPTLQVIRTFSLSLIKTMQNFQTSSVMNNSLLYQKITAELQASNSLLLSSRVIKTARVSKIDGNVRVLVQTPKGTRLVIAKKILITAPPTADNLAPLDTSGDELKLFNQFTSVNYFTTIVKNAFPVNSTVLNLALDRPYAIPPMPAIINIQATVNPSYTQIFYGTKFGQSITLDQAKAAIMADLNRYRAANGITGPEPEFVVASAHNPYNLVAGVEATRNGFYKNLYGLQSKRNTFWTSATFRAHDSSAIWAYTSRSVLPALLASL</sequence>
<reference evidence="3 4" key="1">
    <citation type="journal article" date="2012" name="PLoS Pathog.">
        <title>Diverse lifestyles and strategies of plant pathogenesis encoded in the genomes of eighteen Dothideomycetes fungi.</title>
        <authorList>
            <person name="Ohm R.A."/>
            <person name="Feau N."/>
            <person name="Henrissat B."/>
            <person name="Schoch C.L."/>
            <person name="Horwitz B.A."/>
            <person name="Barry K.W."/>
            <person name="Condon B.J."/>
            <person name="Copeland A.C."/>
            <person name="Dhillon B."/>
            <person name="Glaser F."/>
            <person name="Hesse C.N."/>
            <person name="Kosti I."/>
            <person name="LaButti K."/>
            <person name="Lindquist E.A."/>
            <person name="Lucas S."/>
            <person name="Salamov A.A."/>
            <person name="Bradshaw R.E."/>
            <person name="Ciuffetti L."/>
            <person name="Hamelin R.C."/>
            <person name="Kema G.H.J."/>
            <person name="Lawrence C."/>
            <person name="Scott J.A."/>
            <person name="Spatafora J.W."/>
            <person name="Turgeon B.G."/>
            <person name="de Wit P.J.G.M."/>
            <person name="Zhong S."/>
            <person name="Goodwin S.B."/>
            <person name="Grigoriev I.V."/>
        </authorList>
    </citation>
    <scope>NUCLEOTIDE SEQUENCE [LARGE SCALE GENOMIC DNA]</scope>
    <source>
        <strain evidence="4">C5 / ATCC 48332 / race O</strain>
    </source>
</reference>
<feature type="chain" id="PRO_5004026343" description="Amine oxidase domain-containing protein" evidence="1">
    <location>
        <begin position="21"/>
        <end position="475"/>
    </location>
</feature>
<feature type="domain" description="Amine oxidase" evidence="2">
    <location>
        <begin position="51"/>
        <end position="333"/>
    </location>
</feature>
<evidence type="ECO:0000313" key="3">
    <source>
        <dbReference type="EMBL" id="EMD91804.1"/>
    </source>
</evidence>
<proteinExistence type="predicted"/>
<dbReference type="SUPFAM" id="SSF51905">
    <property type="entry name" value="FAD/NAD(P)-binding domain"/>
    <property type="match status" value="1"/>
</dbReference>
<gene>
    <name evidence="3" type="ORF">COCHEDRAFT_1102792</name>
</gene>
<feature type="signal peptide" evidence="1">
    <location>
        <begin position="1"/>
        <end position="20"/>
    </location>
</feature>
<dbReference type="Gene3D" id="1.10.405.20">
    <property type="match status" value="1"/>
</dbReference>
<dbReference type="Proteomes" id="UP000016936">
    <property type="component" value="Unassembled WGS sequence"/>
</dbReference>
<name>M2TZV5_COCH5</name>
<dbReference type="HOGENOM" id="CLU_028280_0_0_1"/>
<keyword evidence="1" id="KW-0732">Signal</keyword>
<evidence type="ECO:0000313" key="4">
    <source>
        <dbReference type="Proteomes" id="UP000016936"/>
    </source>
</evidence>
<dbReference type="Pfam" id="PF01593">
    <property type="entry name" value="Amino_oxidase"/>
    <property type="match status" value="1"/>
</dbReference>
<dbReference type="Gene3D" id="3.30.70.1990">
    <property type="match status" value="1"/>
</dbReference>
<evidence type="ECO:0000256" key="1">
    <source>
        <dbReference type="SAM" id="SignalP"/>
    </source>
</evidence>
<protein>
    <recommendedName>
        <fullName evidence="2">Amine oxidase domain-containing protein</fullName>
    </recommendedName>
</protein>
<dbReference type="OMA" id="TYYMSAT"/>
<dbReference type="Gene3D" id="3.50.50.60">
    <property type="entry name" value="FAD/NAD(P)-binding domain"/>
    <property type="match status" value="1"/>
</dbReference>
<dbReference type="OrthoDB" id="68575at2759"/>
<dbReference type="InterPro" id="IPR050464">
    <property type="entry name" value="Zeta_carotene_desat/Oxidored"/>
</dbReference>
<dbReference type="PANTHER" id="PTHR42923">
    <property type="entry name" value="PROTOPORPHYRINOGEN OXIDASE"/>
    <property type="match status" value="1"/>
</dbReference>